<evidence type="ECO:0000313" key="2">
    <source>
        <dbReference type="Proteomes" id="UP000584374"/>
    </source>
</evidence>
<reference evidence="1 2" key="1">
    <citation type="submission" date="2020-08" db="EMBL/GenBank/DDBJ databases">
        <title>Sequencing the genomes of 1000 actinobacteria strains.</title>
        <authorList>
            <person name="Klenk H.-P."/>
        </authorList>
    </citation>
    <scope>NUCLEOTIDE SEQUENCE [LARGE SCALE GENOMIC DNA]</scope>
    <source>
        <strain evidence="1 2">DSM 45584</strain>
    </source>
</reference>
<sequence length="70" mass="7632">MGTDVSNAGRPAYFTVRKAAWILNVEPSAISRAIRLGTVRTTQRNGRRVIPASELARLLGQPVEQDGGRK</sequence>
<name>A0A840QCA7_9PSEU</name>
<keyword evidence="2" id="KW-1185">Reference proteome</keyword>
<evidence type="ECO:0008006" key="3">
    <source>
        <dbReference type="Google" id="ProtNLM"/>
    </source>
</evidence>
<organism evidence="1 2">
    <name type="scientific">Saccharopolyspora phatthalungensis</name>
    <dbReference type="NCBI Taxonomy" id="664693"/>
    <lineage>
        <taxon>Bacteria</taxon>
        <taxon>Bacillati</taxon>
        <taxon>Actinomycetota</taxon>
        <taxon>Actinomycetes</taxon>
        <taxon>Pseudonocardiales</taxon>
        <taxon>Pseudonocardiaceae</taxon>
        <taxon>Saccharopolyspora</taxon>
    </lineage>
</organism>
<dbReference type="RefSeq" id="WP_184728483.1">
    <property type="nucleotide sequence ID" value="NZ_JACHIW010000001.1"/>
</dbReference>
<evidence type="ECO:0000313" key="1">
    <source>
        <dbReference type="EMBL" id="MBB5157597.1"/>
    </source>
</evidence>
<comment type="caution">
    <text evidence="1">The sequence shown here is derived from an EMBL/GenBank/DDBJ whole genome shotgun (WGS) entry which is preliminary data.</text>
</comment>
<dbReference type="Proteomes" id="UP000584374">
    <property type="component" value="Unassembled WGS sequence"/>
</dbReference>
<proteinExistence type="predicted"/>
<dbReference type="AlphaFoldDB" id="A0A840QCA7"/>
<gene>
    <name evidence="1" type="ORF">BJ970_005131</name>
</gene>
<protein>
    <recommendedName>
        <fullName evidence="3">Helix-turn-helix domain-containing protein</fullName>
    </recommendedName>
</protein>
<dbReference type="EMBL" id="JACHIW010000001">
    <property type="protein sequence ID" value="MBB5157597.1"/>
    <property type="molecule type" value="Genomic_DNA"/>
</dbReference>
<accession>A0A840QCA7</accession>